<dbReference type="InterPro" id="IPR017199">
    <property type="entry name" value="UCP037409_transporter"/>
</dbReference>
<accession>A0A081BME6</accession>
<evidence type="ECO:0000313" key="2">
    <source>
        <dbReference type="EMBL" id="GAK51562.1"/>
    </source>
</evidence>
<name>A0A081BME6_9BACT</name>
<evidence type="ECO:0000256" key="1">
    <source>
        <dbReference type="SAM" id="Phobius"/>
    </source>
</evidence>
<proteinExistence type="predicted"/>
<protein>
    <submittedName>
        <fullName evidence="2">Uncharacterized protein</fullName>
    </submittedName>
</protein>
<feature type="transmembrane region" description="Helical" evidence="1">
    <location>
        <begin position="139"/>
        <end position="164"/>
    </location>
</feature>
<dbReference type="AlphaFoldDB" id="A0A081BME6"/>
<feature type="transmembrane region" description="Helical" evidence="1">
    <location>
        <begin position="40"/>
        <end position="60"/>
    </location>
</feature>
<gene>
    <name evidence="2" type="ORF">U14_02807</name>
</gene>
<keyword evidence="3" id="KW-1185">Reference proteome</keyword>
<keyword evidence="1" id="KW-1133">Transmembrane helix</keyword>
<dbReference type="HOGENOM" id="CLU_096712_0_0_0"/>
<dbReference type="Pfam" id="PF09930">
    <property type="entry name" value="DUF2162"/>
    <property type="match status" value="1"/>
</dbReference>
<feature type="transmembrane region" description="Helical" evidence="1">
    <location>
        <begin position="6"/>
        <end position="28"/>
    </location>
</feature>
<feature type="transmembrane region" description="Helical" evidence="1">
    <location>
        <begin position="176"/>
        <end position="199"/>
    </location>
</feature>
<organism evidence="2">
    <name type="scientific">Candidatus Moduliflexus flocculans</name>
    <dbReference type="NCBI Taxonomy" id="1499966"/>
    <lineage>
        <taxon>Bacteria</taxon>
        <taxon>Candidatus Moduliflexota</taxon>
        <taxon>Candidatus Moduliflexia</taxon>
        <taxon>Candidatus Moduliflexales</taxon>
        <taxon>Candidatus Moduliflexaceae</taxon>
    </lineage>
</organism>
<dbReference type="STRING" id="1499966.U14_02807"/>
<dbReference type="Proteomes" id="UP000030700">
    <property type="component" value="Unassembled WGS sequence"/>
</dbReference>
<keyword evidence="1" id="KW-0812">Transmembrane</keyword>
<evidence type="ECO:0000313" key="3">
    <source>
        <dbReference type="Proteomes" id="UP000030700"/>
    </source>
</evidence>
<keyword evidence="1" id="KW-0472">Membrane</keyword>
<feature type="transmembrane region" description="Helical" evidence="1">
    <location>
        <begin position="219"/>
        <end position="239"/>
    </location>
</feature>
<sequence length="252" mass="28177">MEVKSLLLGLCCTFGMFAVKNGVGMYYALACQRRWAHRGICIAAYSSGYFALFMVSAYLLRRTDMLTYIETVQQILRSGMRLHILMAGMLLLWGWFLLTRPAETHDRTHGWLALALPCPVCLIVIGWSVAFLVKHIREGLYAAVAGVFAGFMLLTFISALLTHLWRSQSGYSLRTLLGAAMMAIAAYFLLSVLMLPQFAEMETVYRLASSRSTVQTAPIAHSAACILSMVGFAGLGFYWMNRKIRRSSHGKY</sequence>
<feature type="transmembrane region" description="Helical" evidence="1">
    <location>
        <begin position="110"/>
        <end position="133"/>
    </location>
</feature>
<dbReference type="EMBL" id="DF820457">
    <property type="protein sequence ID" value="GAK51562.1"/>
    <property type="molecule type" value="Genomic_DNA"/>
</dbReference>
<feature type="transmembrane region" description="Helical" evidence="1">
    <location>
        <begin position="80"/>
        <end position="98"/>
    </location>
</feature>
<reference evidence="2" key="1">
    <citation type="journal article" date="2015" name="PeerJ">
        <title>First genomic representation of candidate bacterial phylum KSB3 points to enhanced environmental sensing as a trigger of wastewater bulking.</title>
        <authorList>
            <person name="Sekiguchi Y."/>
            <person name="Ohashi A."/>
            <person name="Parks D.H."/>
            <person name="Yamauchi T."/>
            <person name="Tyson G.W."/>
            <person name="Hugenholtz P."/>
        </authorList>
    </citation>
    <scope>NUCLEOTIDE SEQUENCE [LARGE SCALE GENOMIC DNA]</scope>
</reference>